<keyword evidence="2" id="KW-1185">Reference proteome</keyword>
<reference evidence="1 2" key="1">
    <citation type="journal article" date="2023" name="Commun. Biol.">
        <title>Genome analysis of Parmales, the sister group of diatoms, reveals the evolutionary specialization of diatoms from phago-mixotrophs to photoautotrophs.</title>
        <authorList>
            <person name="Ban H."/>
            <person name="Sato S."/>
            <person name="Yoshikawa S."/>
            <person name="Yamada K."/>
            <person name="Nakamura Y."/>
            <person name="Ichinomiya M."/>
            <person name="Sato N."/>
            <person name="Blanc-Mathieu R."/>
            <person name="Endo H."/>
            <person name="Kuwata A."/>
            <person name="Ogata H."/>
        </authorList>
    </citation>
    <scope>NUCLEOTIDE SEQUENCE [LARGE SCALE GENOMIC DNA]</scope>
</reference>
<sequence>MNSLFSPTDPHPYETTVDAIDESTTVYRNVGLLIDLESFPNTERVILKANSMFLPEKMDCSAYYERKAEIYRALLDNVLVDVRADVDGIEQTLRGGRTGKLVGVHYREFDAEHDWNVVAPQQNLLNSDGTKTDRGGGGGKAGTWREVAPLDAFLTDMRSMRERAGGAGTKFYVASNSGAAKRTLTDTFPAGTVFTLNDETDGLVKRSEPDAVALALIDFMVLARSDFVLHSFGSSFGEEAAAVNLLPSARVRLGGDIYGVDLHLPYCNNNQLLNIFGGGAGDDDEEEAEEVCYVDGTGRQVCQPKLMKRLCSEVVEEWGLKSVYC</sequence>
<evidence type="ECO:0000313" key="2">
    <source>
        <dbReference type="Proteomes" id="UP001165060"/>
    </source>
</evidence>
<protein>
    <submittedName>
        <fullName evidence="1">Uncharacterized protein</fullName>
    </submittedName>
</protein>
<evidence type="ECO:0000313" key="1">
    <source>
        <dbReference type="EMBL" id="GMI23978.1"/>
    </source>
</evidence>
<gene>
    <name evidence="1" type="ORF">TeGR_g7150</name>
</gene>
<dbReference type="Proteomes" id="UP001165060">
    <property type="component" value="Unassembled WGS sequence"/>
</dbReference>
<organism evidence="1 2">
    <name type="scientific">Tetraparma gracilis</name>
    <dbReference type="NCBI Taxonomy" id="2962635"/>
    <lineage>
        <taxon>Eukaryota</taxon>
        <taxon>Sar</taxon>
        <taxon>Stramenopiles</taxon>
        <taxon>Ochrophyta</taxon>
        <taxon>Bolidophyceae</taxon>
        <taxon>Parmales</taxon>
        <taxon>Triparmaceae</taxon>
        <taxon>Tetraparma</taxon>
    </lineage>
</organism>
<proteinExistence type="predicted"/>
<accession>A0ABQ6MCX2</accession>
<dbReference type="Gene3D" id="3.40.50.11350">
    <property type="match status" value="1"/>
</dbReference>
<name>A0ABQ6MCX2_9STRA</name>
<comment type="caution">
    <text evidence="1">The sequence shown here is derived from an EMBL/GenBank/DDBJ whole genome shotgun (WGS) entry which is preliminary data.</text>
</comment>
<dbReference type="EMBL" id="BRYB01000145">
    <property type="protein sequence ID" value="GMI23978.1"/>
    <property type="molecule type" value="Genomic_DNA"/>
</dbReference>